<organism evidence="1">
    <name type="scientific">Gulosibacter sediminis</name>
    <dbReference type="NCBI Taxonomy" id="1729695"/>
    <lineage>
        <taxon>Bacteria</taxon>
        <taxon>Bacillati</taxon>
        <taxon>Actinomycetota</taxon>
        <taxon>Actinomycetes</taxon>
        <taxon>Micrococcales</taxon>
        <taxon>Microbacteriaceae</taxon>
        <taxon>Gulosibacter</taxon>
    </lineage>
</organism>
<proteinExistence type="predicted"/>
<dbReference type="EMBL" id="CP097160">
    <property type="protein sequence ID" value="UQN14639.1"/>
    <property type="molecule type" value="Genomic_DNA"/>
</dbReference>
<dbReference type="InterPro" id="IPR052552">
    <property type="entry name" value="YeaO-like"/>
</dbReference>
<dbReference type="PANTHER" id="PTHR36849:SF1">
    <property type="entry name" value="CYTOPLASMIC PROTEIN"/>
    <property type="match status" value="1"/>
</dbReference>
<name>A0ABY4MXZ2_9MICO</name>
<evidence type="ECO:0000313" key="1">
    <source>
        <dbReference type="EMBL" id="UQN14639.1"/>
    </source>
</evidence>
<protein>
    <submittedName>
        <fullName evidence="1">DUF488 family protein</fullName>
    </submittedName>
</protein>
<reference evidence="1" key="1">
    <citation type="submission" date="2022-05" db="EMBL/GenBank/DDBJ databases">
        <title>Complete genome sequence of toluene-degrading Gulosibacter sediminis strain ACHW.36C.</title>
        <authorList>
            <person name="Wai A.C."/>
            <person name="Lai G.K."/>
            <person name="Griffin S.D."/>
            <person name="Leung F.C."/>
        </authorList>
    </citation>
    <scope>NUCLEOTIDE SEQUENCE [LARGE SCALE GENOMIC DNA]</scope>
    <source>
        <strain evidence="1">ACHW.36C</strain>
    </source>
</reference>
<dbReference type="Pfam" id="PF22752">
    <property type="entry name" value="DUF488-N3i"/>
    <property type="match status" value="1"/>
</dbReference>
<sequence>MGQLRIKRIYDEASDDDGVRVLVDRLWPRGVAKADARLDDWCKGVAPSPELRKWWDHDAERMDEFAEKYRAELDEEPDAVDELLGLARENDTVTLLYGAKSPEVNHAVILRDYLEGHA</sequence>
<dbReference type="PANTHER" id="PTHR36849">
    <property type="entry name" value="CYTOPLASMIC PROTEIN-RELATED"/>
    <property type="match status" value="1"/>
</dbReference>
<accession>A0ABY4MXZ2</accession>
<gene>
    <name evidence="1" type="ORF">M3M28_11420</name>
</gene>